<evidence type="ECO:0000313" key="3">
    <source>
        <dbReference type="Proteomes" id="UP000036403"/>
    </source>
</evidence>
<dbReference type="Pfam" id="PF00078">
    <property type="entry name" value="RVT_1"/>
    <property type="match status" value="1"/>
</dbReference>
<dbReference type="STRING" id="67767.A0A0J7KB47"/>
<keyword evidence="3" id="KW-1185">Reference proteome</keyword>
<dbReference type="CDD" id="cd01650">
    <property type="entry name" value="RT_nLTR_like"/>
    <property type="match status" value="1"/>
</dbReference>
<protein>
    <submittedName>
        <fullName evidence="2">Pol-like protein</fullName>
    </submittedName>
</protein>
<feature type="domain" description="Reverse transcriptase" evidence="1">
    <location>
        <begin position="1"/>
        <end position="274"/>
    </location>
</feature>
<evidence type="ECO:0000259" key="1">
    <source>
        <dbReference type="PROSITE" id="PS50878"/>
    </source>
</evidence>
<dbReference type="PaxDb" id="67767-A0A0J7KB47"/>
<dbReference type="PANTHER" id="PTHR36688:SF1">
    <property type="entry name" value="ENDONUCLEASE_EXONUCLEASE_PHOSPHATASE DOMAIN-CONTAINING PROTEIN"/>
    <property type="match status" value="1"/>
</dbReference>
<evidence type="ECO:0000313" key="2">
    <source>
        <dbReference type="EMBL" id="KMQ87593.1"/>
    </source>
</evidence>
<dbReference type="OrthoDB" id="7701509at2759"/>
<dbReference type="InterPro" id="IPR043502">
    <property type="entry name" value="DNA/RNA_pol_sf"/>
</dbReference>
<organism evidence="2 3">
    <name type="scientific">Lasius niger</name>
    <name type="common">Black garden ant</name>
    <dbReference type="NCBI Taxonomy" id="67767"/>
    <lineage>
        <taxon>Eukaryota</taxon>
        <taxon>Metazoa</taxon>
        <taxon>Ecdysozoa</taxon>
        <taxon>Arthropoda</taxon>
        <taxon>Hexapoda</taxon>
        <taxon>Insecta</taxon>
        <taxon>Pterygota</taxon>
        <taxon>Neoptera</taxon>
        <taxon>Endopterygota</taxon>
        <taxon>Hymenoptera</taxon>
        <taxon>Apocrita</taxon>
        <taxon>Aculeata</taxon>
        <taxon>Formicoidea</taxon>
        <taxon>Formicidae</taxon>
        <taxon>Formicinae</taxon>
        <taxon>Lasius</taxon>
        <taxon>Lasius</taxon>
    </lineage>
</organism>
<dbReference type="SUPFAM" id="SSF56672">
    <property type="entry name" value="DNA/RNA polymerases"/>
    <property type="match status" value="1"/>
</dbReference>
<name>A0A0J7KB47_LASNI</name>
<dbReference type="Proteomes" id="UP000036403">
    <property type="component" value="Unassembled WGS sequence"/>
</dbReference>
<dbReference type="EMBL" id="LBMM01010225">
    <property type="protein sequence ID" value="KMQ87593.1"/>
    <property type="molecule type" value="Genomic_DNA"/>
</dbReference>
<dbReference type="PANTHER" id="PTHR36688">
    <property type="entry name" value="ENDO/EXONUCLEASE/PHOSPHATASE DOMAIN-CONTAINING PROTEIN"/>
    <property type="match status" value="1"/>
</dbReference>
<dbReference type="InterPro" id="IPR000477">
    <property type="entry name" value="RT_dom"/>
</dbReference>
<sequence>MFNKRVFPKQWNEYFTVFIPKPGKKDALRPISMANNLHKIFERLIYKRLEWWAENNHIFHETQFGFRRGLSCIDNIATLITDIHTANKERKYTGVVFLDLVGAFDNVIPEALMALLFKYGLPNKIMEFIKTTITHRNLTGYAAGINLQRRQINRGLPQGSILSPILFNLYLALSYTCLPENVKILTYADDIAIYCANKNLDHIKDLLNQAIDNLKNFFSHLGLTISSSKSVYTVFSNLKVRNLRILLRRSRFNIKISNENIPFSLSPCFLGVYLDPELNWKAHVNQLKNRIIPRINILKAISGIQWGAHSTTLLTIYRVIQNNRLSLKCRIPDFILRRFFLYQNFIRSLVFKL</sequence>
<dbReference type="PROSITE" id="PS50878">
    <property type="entry name" value="RT_POL"/>
    <property type="match status" value="1"/>
</dbReference>
<comment type="caution">
    <text evidence="2">The sequence shown here is derived from an EMBL/GenBank/DDBJ whole genome shotgun (WGS) entry which is preliminary data.</text>
</comment>
<gene>
    <name evidence="2" type="ORF">RF55_13081</name>
</gene>
<reference evidence="2 3" key="1">
    <citation type="submission" date="2015-04" db="EMBL/GenBank/DDBJ databases">
        <title>Lasius niger genome sequencing.</title>
        <authorList>
            <person name="Konorov E.A."/>
            <person name="Nikitin M.A."/>
            <person name="Kirill M.V."/>
            <person name="Chang P."/>
        </authorList>
    </citation>
    <scope>NUCLEOTIDE SEQUENCE [LARGE SCALE GENOMIC DNA]</scope>
    <source>
        <tissue evidence="2">Whole</tissue>
    </source>
</reference>
<proteinExistence type="predicted"/>
<accession>A0A0J7KB47</accession>
<dbReference type="GO" id="GO:0071897">
    <property type="term" value="P:DNA biosynthetic process"/>
    <property type="evidence" value="ECO:0007669"/>
    <property type="project" value="UniProtKB-ARBA"/>
</dbReference>
<dbReference type="InterPro" id="IPR052560">
    <property type="entry name" value="RdDP_mobile_element"/>
</dbReference>
<dbReference type="AlphaFoldDB" id="A0A0J7KB47"/>